<evidence type="ECO:0000313" key="5">
    <source>
        <dbReference type="Proteomes" id="UP000321947"/>
    </source>
</evidence>
<feature type="region of interest" description="Disordered" evidence="1">
    <location>
        <begin position="32"/>
        <end position="51"/>
    </location>
</feature>
<comment type="caution">
    <text evidence="2">The sequence shown here is derived from an EMBL/GenBank/DDBJ whole genome shotgun (WGS) entry which is preliminary data.</text>
</comment>
<dbReference type="AlphaFoldDB" id="A0A5A7UUK9"/>
<proteinExistence type="predicted"/>
<gene>
    <name evidence="3" type="ORF">E5676_scaffold257G00340</name>
    <name evidence="2" type="ORF">E6C27_scaffold280G00640</name>
</gene>
<dbReference type="EMBL" id="SSTE01007195">
    <property type="protein sequence ID" value="KAA0057229.1"/>
    <property type="molecule type" value="Genomic_DNA"/>
</dbReference>
<name>A0A5A7UUK9_CUCMM</name>
<dbReference type="Proteomes" id="UP000321947">
    <property type="component" value="Unassembled WGS sequence"/>
</dbReference>
<evidence type="ECO:0000313" key="2">
    <source>
        <dbReference type="EMBL" id="KAA0057229.1"/>
    </source>
</evidence>
<evidence type="ECO:0000256" key="1">
    <source>
        <dbReference type="SAM" id="MobiDB-lite"/>
    </source>
</evidence>
<protein>
    <submittedName>
        <fullName evidence="2">Uncharacterized protein</fullName>
    </submittedName>
</protein>
<dbReference type="EMBL" id="SSTD01007479">
    <property type="protein sequence ID" value="TYK18733.1"/>
    <property type="molecule type" value="Genomic_DNA"/>
</dbReference>
<sequence>MFEGSVAKEMYKRVEDVLRQLFNEYSLSAANNASSTQGVTCPSNAGESSTKTDVTKAFRFTDKNLESASELDIYLMELRT</sequence>
<organism evidence="2 4">
    <name type="scientific">Cucumis melo var. makuwa</name>
    <name type="common">Oriental melon</name>
    <dbReference type="NCBI Taxonomy" id="1194695"/>
    <lineage>
        <taxon>Eukaryota</taxon>
        <taxon>Viridiplantae</taxon>
        <taxon>Streptophyta</taxon>
        <taxon>Embryophyta</taxon>
        <taxon>Tracheophyta</taxon>
        <taxon>Spermatophyta</taxon>
        <taxon>Magnoliopsida</taxon>
        <taxon>eudicotyledons</taxon>
        <taxon>Gunneridae</taxon>
        <taxon>Pentapetalae</taxon>
        <taxon>rosids</taxon>
        <taxon>fabids</taxon>
        <taxon>Cucurbitales</taxon>
        <taxon>Cucurbitaceae</taxon>
        <taxon>Benincaseae</taxon>
        <taxon>Cucumis</taxon>
    </lineage>
</organism>
<dbReference type="Proteomes" id="UP000321393">
    <property type="component" value="Unassembled WGS sequence"/>
</dbReference>
<evidence type="ECO:0000313" key="3">
    <source>
        <dbReference type="EMBL" id="TYK18733.1"/>
    </source>
</evidence>
<accession>A0A5A7UUK9</accession>
<evidence type="ECO:0000313" key="4">
    <source>
        <dbReference type="Proteomes" id="UP000321393"/>
    </source>
</evidence>
<reference evidence="4 5" key="1">
    <citation type="submission" date="2019-08" db="EMBL/GenBank/DDBJ databases">
        <title>Draft genome sequences of two oriental melons (Cucumis melo L. var makuwa).</title>
        <authorList>
            <person name="Kwon S.-Y."/>
        </authorList>
    </citation>
    <scope>NUCLEOTIDE SEQUENCE [LARGE SCALE GENOMIC DNA]</scope>
    <source>
        <strain evidence="5">cv. Chang Bougi</strain>
        <strain evidence="4">cv. SW 3</strain>
        <tissue evidence="2">Leaf</tissue>
    </source>
</reference>